<evidence type="ECO:0000313" key="1">
    <source>
        <dbReference type="EMBL" id="MDP2564798.1"/>
    </source>
</evidence>
<dbReference type="Proteomes" id="UP001177212">
    <property type="component" value="Unassembled WGS sequence"/>
</dbReference>
<name>A0ABT9FDJ1_9GAMM</name>
<dbReference type="Pfam" id="PF05159">
    <property type="entry name" value="Capsule_synth"/>
    <property type="match status" value="1"/>
</dbReference>
<organism evidence="1 2">
    <name type="scientific">Pseudoalteromonas marina</name>
    <dbReference type="NCBI Taxonomy" id="267375"/>
    <lineage>
        <taxon>Bacteria</taxon>
        <taxon>Pseudomonadati</taxon>
        <taxon>Pseudomonadota</taxon>
        <taxon>Gammaproteobacteria</taxon>
        <taxon>Alteromonadales</taxon>
        <taxon>Pseudoalteromonadaceae</taxon>
        <taxon>Pseudoalteromonas</taxon>
    </lineage>
</organism>
<proteinExistence type="predicted"/>
<evidence type="ECO:0008006" key="3">
    <source>
        <dbReference type="Google" id="ProtNLM"/>
    </source>
</evidence>
<dbReference type="Gene3D" id="3.40.50.12580">
    <property type="match status" value="1"/>
</dbReference>
<dbReference type="InterPro" id="IPR043148">
    <property type="entry name" value="TagF_C"/>
</dbReference>
<evidence type="ECO:0000313" key="2">
    <source>
        <dbReference type="Proteomes" id="UP001177212"/>
    </source>
</evidence>
<comment type="caution">
    <text evidence="1">The sequence shown here is derived from an EMBL/GenBank/DDBJ whole genome shotgun (WGS) entry which is preliminary data.</text>
</comment>
<dbReference type="EMBL" id="JAUYVT010000006">
    <property type="protein sequence ID" value="MDP2564798.1"/>
    <property type="molecule type" value="Genomic_DNA"/>
</dbReference>
<dbReference type="InterPro" id="IPR007833">
    <property type="entry name" value="Capsule_polysaccharide_synth"/>
</dbReference>
<keyword evidence="2" id="KW-1185">Reference proteome</keyword>
<sequence length="434" mass="50627">MRKLYMMCFYESNVRYFHFAESKFAAKGIELVYLCMYPSAVKYCKRHELKYKFLPLEVRNKGVIGLVDFKSNVEEDSKFHNFLLPSLKSDFEKLFRMYSSYYNVIFNDDNCLGAVLIGDVRLFSSSAKVAAEKYNKKLVYFEPGPFSTMIFDENGVNKNMTISKVTKQGIFEAEVNQASLEMLYKNNSQRKYYDGNFFAYFRKVHDVFLSVPPDLLRSKLYPELQTGESLIESIPYLISRVFTKRKNNPKKEQHNKKFIFFPLQVPCDVQIIINSPNFGSINEMLSALINSIPDGFNLVVREHPMNMGRYGDAFYKLLNDKNVILDNENDINELIEKAELVVVNNSTVGVEALKTDTSVMILGDSYYDACTHKYNPMFSLKEQIINAIENPISRDFKDKYLTLLYEDYLIKDNYKNLHYDNLELLVKRISRFYA</sequence>
<accession>A0ABT9FDJ1</accession>
<dbReference type="RefSeq" id="WP_305471949.1">
    <property type="nucleotide sequence ID" value="NZ_JAUYVT010000006.1"/>
</dbReference>
<gene>
    <name evidence="1" type="ORF">Q8W34_09140</name>
</gene>
<reference evidence="1" key="1">
    <citation type="submission" date="2023-07" db="EMBL/GenBank/DDBJ databases">
        <title>Genome content predicts the carbon catabolic preferences of heterotrophic bacteria.</title>
        <authorList>
            <person name="Gralka M."/>
        </authorList>
    </citation>
    <scope>NUCLEOTIDE SEQUENCE</scope>
    <source>
        <strain evidence="1">4G09</strain>
    </source>
</reference>
<protein>
    <recommendedName>
        <fullName evidence="3">Capsule polysaccharide biosynthesis protein</fullName>
    </recommendedName>
</protein>